<evidence type="ECO:0008006" key="4">
    <source>
        <dbReference type="Google" id="ProtNLM"/>
    </source>
</evidence>
<comment type="caution">
    <text evidence="2">The sequence shown here is derived from an EMBL/GenBank/DDBJ whole genome shotgun (WGS) entry which is preliminary data.</text>
</comment>
<evidence type="ECO:0000313" key="2">
    <source>
        <dbReference type="EMBL" id="CAD6524705.1"/>
    </source>
</evidence>
<keyword evidence="3" id="KW-1185">Reference proteome</keyword>
<feature type="transmembrane region" description="Helical" evidence="1">
    <location>
        <begin position="120"/>
        <end position="144"/>
    </location>
</feature>
<dbReference type="Proteomes" id="UP000598032">
    <property type="component" value="Unassembled WGS sequence"/>
</dbReference>
<keyword evidence="1" id="KW-0472">Membrane</keyword>
<evidence type="ECO:0000256" key="1">
    <source>
        <dbReference type="SAM" id="Phobius"/>
    </source>
</evidence>
<feature type="transmembrane region" description="Helical" evidence="1">
    <location>
        <begin position="55"/>
        <end position="71"/>
    </location>
</feature>
<sequence>MKDWPRVGFIFLALLIASVMSYGPYVMMVGILLLAAICISMSSTRACLFNKRNACIAFASIAVISCFYLYALIVPHPQGAAPLEKSLTNNYLFLILVVIFLFSFRALFHTHLKDVTDVLGALLVFNAVILLIQTVMLAVTHQYIDLVHPVTGVESRYRNYANLNPFFAYRPTGLFVEPSEFSAAIDAMAIGYVILSRALGRRPNNHVIGLTILCMLITQSTAAIIQSGILLLAVVLLQRPKTKLWFLACIALALIASPGLLMRYTDSFVLKYDATSGIRLALLDYIYHARQGWDYWIGFGPFSVEASLYTMATSDPDAPVASLNDAGLLNYFVVQFGIIGLAVPACMFLRMRKNLTTVLFFAALMTSKLSYTYPALYYGLLPLLIVLPEPKEPAASEVHELMSVSRGRHAPDV</sequence>
<organism evidence="2 3">
    <name type="scientific">Paraburkholderia metrosideri</name>
    <dbReference type="NCBI Taxonomy" id="580937"/>
    <lineage>
        <taxon>Bacteria</taxon>
        <taxon>Pseudomonadati</taxon>
        <taxon>Pseudomonadota</taxon>
        <taxon>Betaproteobacteria</taxon>
        <taxon>Burkholderiales</taxon>
        <taxon>Burkholderiaceae</taxon>
        <taxon>Paraburkholderia</taxon>
    </lineage>
</organism>
<protein>
    <recommendedName>
        <fullName evidence="4">O-antigen polymerase</fullName>
    </recommendedName>
</protein>
<feature type="transmembrane region" description="Helical" evidence="1">
    <location>
        <begin position="207"/>
        <end position="237"/>
    </location>
</feature>
<proteinExistence type="predicted"/>
<keyword evidence="1" id="KW-0812">Transmembrane</keyword>
<accession>A0ABN7HMI6</accession>
<dbReference type="EMBL" id="CAJHCP010000003">
    <property type="protein sequence ID" value="CAD6524705.1"/>
    <property type="molecule type" value="Genomic_DNA"/>
</dbReference>
<reference evidence="2 3" key="1">
    <citation type="submission" date="2020-10" db="EMBL/GenBank/DDBJ databases">
        <authorList>
            <person name="Peeters C."/>
        </authorList>
    </citation>
    <scope>NUCLEOTIDE SEQUENCE [LARGE SCALE GENOMIC DNA]</scope>
    <source>
        <strain evidence="2 3">LMG 28140</strain>
    </source>
</reference>
<feature type="transmembrane region" description="Helical" evidence="1">
    <location>
        <begin position="91"/>
        <end position="108"/>
    </location>
</feature>
<feature type="transmembrane region" description="Helical" evidence="1">
    <location>
        <begin position="328"/>
        <end position="349"/>
    </location>
</feature>
<feature type="transmembrane region" description="Helical" evidence="1">
    <location>
        <begin position="358"/>
        <end position="380"/>
    </location>
</feature>
<name>A0ABN7HMI6_9BURK</name>
<evidence type="ECO:0000313" key="3">
    <source>
        <dbReference type="Proteomes" id="UP000598032"/>
    </source>
</evidence>
<gene>
    <name evidence="2" type="ORF">LMG28140_01669</name>
</gene>
<keyword evidence="1" id="KW-1133">Transmembrane helix</keyword>
<feature type="transmembrane region" description="Helical" evidence="1">
    <location>
        <begin position="244"/>
        <end position="262"/>
    </location>
</feature>